<organism evidence="1 2">
    <name type="scientific">Pyrenophora teres f. teres</name>
    <dbReference type="NCBI Taxonomy" id="97479"/>
    <lineage>
        <taxon>Eukaryota</taxon>
        <taxon>Fungi</taxon>
        <taxon>Dikarya</taxon>
        <taxon>Ascomycota</taxon>
        <taxon>Pezizomycotina</taxon>
        <taxon>Dothideomycetes</taxon>
        <taxon>Pleosporomycetidae</taxon>
        <taxon>Pleosporales</taxon>
        <taxon>Pleosporineae</taxon>
        <taxon>Pleosporaceae</taxon>
        <taxon>Pyrenophora</taxon>
    </lineage>
</organism>
<dbReference type="AlphaFoldDB" id="A0A6S6W5T0"/>
<evidence type="ECO:0000313" key="1">
    <source>
        <dbReference type="EMBL" id="CAE7186927.1"/>
    </source>
</evidence>
<dbReference type="EMBL" id="HG992982">
    <property type="protein sequence ID" value="CAE7186927.1"/>
    <property type="molecule type" value="Genomic_DNA"/>
</dbReference>
<reference evidence="1" key="1">
    <citation type="submission" date="2021-02" db="EMBL/GenBank/DDBJ databases">
        <authorList>
            <person name="Syme A R."/>
            <person name="Syme A R."/>
            <person name="Moolhuijzen P."/>
        </authorList>
    </citation>
    <scope>NUCLEOTIDE SEQUENCE</scope>
    <source>
        <strain evidence="1">W1-1</strain>
    </source>
</reference>
<dbReference type="Proteomes" id="UP000472372">
    <property type="component" value="Chromosome 6"/>
</dbReference>
<name>A0A6S6W5T0_9PLEO</name>
<evidence type="ECO:0000313" key="2">
    <source>
        <dbReference type="Proteomes" id="UP000472372"/>
    </source>
</evidence>
<accession>A0A6S6W5T0</accession>
<gene>
    <name evidence="1" type="ORF">PTTW11_07054</name>
</gene>
<proteinExistence type="predicted"/>
<sequence length="130" mass="15045">MSPTQKSQVETPKDLTSLLSDLDDRADRILASLFVLWDLDTRYSELGKNLTRQDYIDVLRSTTEKMEAELGVVERKTGLLGDDRLFEWIDGGGNDKEKQKRQRFVMRLTEKMKDLEKQMVEAKNGYLGDK</sequence>
<protein>
    <submittedName>
        <fullName evidence="1">Uncharacterized protein</fullName>
    </submittedName>
</protein>